<evidence type="ECO:0000256" key="4">
    <source>
        <dbReference type="ARBA" id="ARBA00023143"/>
    </source>
</evidence>
<dbReference type="Pfam" id="PF00460">
    <property type="entry name" value="Flg_bb_rod"/>
    <property type="match status" value="1"/>
</dbReference>
<comment type="similarity">
    <text evidence="2 6">Belongs to the flagella basal body rod proteins family.</text>
</comment>
<dbReference type="NCBIfam" id="TIGR01396">
    <property type="entry name" value="FlgB"/>
    <property type="match status" value="1"/>
</dbReference>
<evidence type="ECO:0000256" key="5">
    <source>
        <dbReference type="ARBA" id="ARBA00024934"/>
    </source>
</evidence>
<evidence type="ECO:0000259" key="7">
    <source>
        <dbReference type="Pfam" id="PF00460"/>
    </source>
</evidence>
<dbReference type="InterPro" id="IPR001444">
    <property type="entry name" value="Flag_bb_rod_N"/>
</dbReference>
<dbReference type="EMBL" id="QMQA01000039">
    <property type="protein sequence ID" value="RLE14554.1"/>
    <property type="molecule type" value="Genomic_DNA"/>
</dbReference>
<keyword evidence="8" id="KW-0969">Cilium</keyword>
<dbReference type="PANTHER" id="PTHR30435">
    <property type="entry name" value="FLAGELLAR PROTEIN"/>
    <property type="match status" value="1"/>
</dbReference>
<dbReference type="GO" id="GO:0071978">
    <property type="term" value="P:bacterial-type flagellum-dependent swarming motility"/>
    <property type="evidence" value="ECO:0007669"/>
    <property type="project" value="TreeGrafter"/>
</dbReference>
<evidence type="ECO:0000256" key="6">
    <source>
        <dbReference type="PIRNR" id="PIRNR002889"/>
    </source>
</evidence>
<proteinExistence type="inferred from homology"/>
<comment type="caution">
    <text evidence="8">The sequence shown here is derived from an EMBL/GenBank/DDBJ whole genome shotgun (WGS) entry which is preliminary data.</text>
</comment>
<name>A0A662DFE9_UNCAE</name>
<evidence type="ECO:0000313" key="8">
    <source>
        <dbReference type="EMBL" id="RLE14554.1"/>
    </source>
</evidence>
<evidence type="ECO:0000313" key="9">
    <source>
        <dbReference type="Proteomes" id="UP000280417"/>
    </source>
</evidence>
<evidence type="ECO:0000256" key="3">
    <source>
        <dbReference type="ARBA" id="ARBA00014376"/>
    </source>
</evidence>
<comment type="subunit">
    <text evidence="6">The basal body constitutes a major portion of the flagellar organelle and consists of a number of rings mounted on a central rod.</text>
</comment>
<protein>
    <recommendedName>
        <fullName evidence="3 6">Flagellar basal body rod protein FlgB</fullName>
    </recommendedName>
</protein>
<evidence type="ECO:0000256" key="1">
    <source>
        <dbReference type="ARBA" id="ARBA00004117"/>
    </source>
</evidence>
<dbReference type="AlphaFoldDB" id="A0A662DFE9"/>
<dbReference type="GO" id="GO:0030694">
    <property type="term" value="C:bacterial-type flagellum basal body, rod"/>
    <property type="evidence" value="ECO:0007669"/>
    <property type="project" value="InterPro"/>
</dbReference>
<sequence length="122" mass="14070">MSWVDDDSTYILLKKMLDVCVLRHKVIASNIANVDTPGFKSSRVIFEEKLKSFLKKGLNKESLEQVTPEIHTDQTNSLREDLNNVDIEKEMVRLSMNSLRYSIYVQLLSKKLEKIKAAIKGR</sequence>
<keyword evidence="8" id="KW-0282">Flagellum</keyword>
<reference evidence="8 9" key="1">
    <citation type="submission" date="2018-06" db="EMBL/GenBank/DDBJ databases">
        <title>Extensive metabolic versatility and redundancy in microbially diverse, dynamic hydrothermal sediments.</title>
        <authorList>
            <person name="Dombrowski N."/>
            <person name="Teske A."/>
            <person name="Baker B.J."/>
        </authorList>
    </citation>
    <scope>NUCLEOTIDE SEQUENCE [LARGE SCALE GENOMIC DNA]</scope>
    <source>
        <strain evidence="8">B3_G15</strain>
    </source>
</reference>
<evidence type="ECO:0000256" key="2">
    <source>
        <dbReference type="ARBA" id="ARBA00009677"/>
    </source>
</evidence>
<dbReference type="PIRSF" id="PIRSF002889">
    <property type="entry name" value="Rod_FlgB"/>
    <property type="match status" value="1"/>
</dbReference>
<keyword evidence="8" id="KW-0966">Cell projection</keyword>
<dbReference type="PANTHER" id="PTHR30435:SF12">
    <property type="entry name" value="FLAGELLAR BASAL BODY ROD PROTEIN FLGB"/>
    <property type="match status" value="1"/>
</dbReference>
<organism evidence="8 9">
    <name type="scientific">Aerophobetes bacterium</name>
    <dbReference type="NCBI Taxonomy" id="2030807"/>
    <lineage>
        <taxon>Bacteria</taxon>
        <taxon>Candidatus Aerophobota</taxon>
    </lineage>
</organism>
<dbReference type="Proteomes" id="UP000280417">
    <property type="component" value="Unassembled WGS sequence"/>
</dbReference>
<comment type="function">
    <text evidence="5 6">Structural component of flagellum, the bacterial motility apparatus. Part of the rod structure of flagellar basal body.</text>
</comment>
<feature type="domain" description="Flagellar basal body rod protein N-terminal" evidence="7">
    <location>
        <begin position="25"/>
        <end position="40"/>
    </location>
</feature>
<keyword evidence="4 6" id="KW-0975">Bacterial flagellum</keyword>
<gene>
    <name evidence="8" type="primary">flgB</name>
    <name evidence="8" type="ORF">DRJ04_02175</name>
</gene>
<dbReference type="InterPro" id="IPR006300">
    <property type="entry name" value="FlgB"/>
</dbReference>
<accession>A0A662DFE9</accession>
<comment type="subcellular location">
    <subcellularLocation>
        <location evidence="1 6">Bacterial flagellum basal body</location>
    </subcellularLocation>
</comment>